<dbReference type="EMBL" id="JAWDGP010004888">
    <property type="protein sequence ID" value="KAK3761449.1"/>
    <property type="molecule type" value="Genomic_DNA"/>
</dbReference>
<gene>
    <name evidence="1" type="ORF">RRG08_012805</name>
</gene>
<keyword evidence="2" id="KW-1185">Reference proteome</keyword>
<protein>
    <submittedName>
        <fullName evidence="1">Uncharacterized protein</fullName>
    </submittedName>
</protein>
<dbReference type="AlphaFoldDB" id="A0AAE0Z214"/>
<evidence type="ECO:0000313" key="1">
    <source>
        <dbReference type="EMBL" id="KAK3761449.1"/>
    </source>
</evidence>
<evidence type="ECO:0000313" key="2">
    <source>
        <dbReference type="Proteomes" id="UP001283361"/>
    </source>
</evidence>
<comment type="caution">
    <text evidence="1">The sequence shown here is derived from an EMBL/GenBank/DDBJ whole genome shotgun (WGS) entry which is preliminary data.</text>
</comment>
<dbReference type="Proteomes" id="UP001283361">
    <property type="component" value="Unassembled WGS sequence"/>
</dbReference>
<name>A0AAE0Z214_9GAST</name>
<proteinExistence type="predicted"/>
<accession>A0AAE0Z214</accession>
<sequence>MESTVLNDTLNLLPTRAFNSASSIHPWSEPNPSKIDISLKYEELQDLRFEDITIKLDQLWKVPWPLQTSRIGCLD</sequence>
<organism evidence="1 2">
    <name type="scientific">Elysia crispata</name>
    <name type="common">lettuce slug</name>
    <dbReference type="NCBI Taxonomy" id="231223"/>
    <lineage>
        <taxon>Eukaryota</taxon>
        <taxon>Metazoa</taxon>
        <taxon>Spiralia</taxon>
        <taxon>Lophotrochozoa</taxon>
        <taxon>Mollusca</taxon>
        <taxon>Gastropoda</taxon>
        <taxon>Heterobranchia</taxon>
        <taxon>Euthyneura</taxon>
        <taxon>Panpulmonata</taxon>
        <taxon>Sacoglossa</taxon>
        <taxon>Placobranchoidea</taxon>
        <taxon>Plakobranchidae</taxon>
        <taxon>Elysia</taxon>
    </lineage>
</organism>
<reference evidence="1" key="1">
    <citation type="journal article" date="2023" name="G3 (Bethesda)">
        <title>A reference genome for the long-term kleptoplast-retaining sea slug Elysia crispata morphotype clarki.</title>
        <authorList>
            <person name="Eastman K.E."/>
            <person name="Pendleton A.L."/>
            <person name="Shaikh M.A."/>
            <person name="Suttiyut T."/>
            <person name="Ogas R."/>
            <person name="Tomko P."/>
            <person name="Gavelis G."/>
            <person name="Widhalm J.R."/>
            <person name="Wisecaver J.H."/>
        </authorList>
    </citation>
    <scope>NUCLEOTIDE SEQUENCE</scope>
    <source>
        <strain evidence="1">ECLA1</strain>
    </source>
</reference>